<dbReference type="Proteomes" id="UP000094526">
    <property type="component" value="Unassembled WGS sequence"/>
</dbReference>
<dbReference type="EMBL" id="LGRB01000015">
    <property type="protein sequence ID" value="OCT46649.1"/>
    <property type="molecule type" value="Genomic_DNA"/>
</dbReference>
<sequence>MEAKLPEIRPLKLSPPVDWRLLEASIRDAGPRKRGDDKVKPGLAWAGRLSNLCGLYWVWSPSSAQPWALPWNV</sequence>
<name>A0A1C1CDR6_9EURO</name>
<dbReference type="AlphaFoldDB" id="A0A1C1CDR6"/>
<proteinExistence type="predicted"/>
<organism evidence="1 2">
    <name type="scientific">Cladophialophora carrionii</name>
    <dbReference type="NCBI Taxonomy" id="86049"/>
    <lineage>
        <taxon>Eukaryota</taxon>
        <taxon>Fungi</taxon>
        <taxon>Dikarya</taxon>
        <taxon>Ascomycota</taxon>
        <taxon>Pezizomycotina</taxon>
        <taxon>Eurotiomycetes</taxon>
        <taxon>Chaetothyriomycetidae</taxon>
        <taxon>Chaetothyriales</taxon>
        <taxon>Herpotrichiellaceae</taxon>
        <taxon>Cladophialophora</taxon>
    </lineage>
</organism>
<accession>A0A1C1CDR6</accession>
<comment type="caution">
    <text evidence="1">The sequence shown here is derived from an EMBL/GenBank/DDBJ whole genome shotgun (WGS) entry which is preliminary data.</text>
</comment>
<evidence type="ECO:0000313" key="2">
    <source>
        <dbReference type="Proteomes" id="UP000094526"/>
    </source>
</evidence>
<reference evidence="2" key="1">
    <citation type="submission" date="2015-07" db="EMBL/GenBank/DDBJ databases">
        <authorList>
            <person name="Teixeira M.M."/>
            <person name="Souza R.C."/>
            <person name="Almeida L.G."/>
            <person name="Vicente V.A."/>
            <person name="de Hoog S."/>
            <person name="Bocca A.L."/>
            <person name="de Almeida S.R."/>
            <person name="Vasconcelos A.T."/>
            <person name="Felipe M.S."/>
        </authorList>
    </citation>
    <scope>NUCLEOTIDE SEQUENCE [LARGE SCALE GENOMIC DNA]</scope>
    <source>
        <strain evidence="2">KSF</strain>
    </source>
</reference>
<keyword evidence="2" id="KW-1185">Reference proteome</keyword>
<gene>
    <name evidence="1" type="ORF">CLCR_02197</name>
</gene>
<dbReference type="VEuPathDB" id="FungiDB:CLCR_02197"/>
<evidence type="ECO:0000313" key="1">
    <source>
        <dbReference type="EMBL" id="OCT46649.1"/>
    </source>
</evidence>
<protein>
    <submittedName>
        <fullName evidence="1">Uncharacterized protein</fullName>
    </submittedName>
</protein>